<dbReference type="InterPro" id="IPR046527">
    <property type="entry name" value="PIR2-like_helical"/>
</dbReference>
<evidence type="ECO:0000256" key="1">
    <source>
        <dbReference type="PROSITE-ProRule" id="PRU00175"/>
    </source>
</evidence>
<dbReference type="OMA" id="CAMDYST"/>
<feature type="region of interest" description="Disordered" evidence="3">
    <location>
        <begin position="351"/>
        <end position="384"/>
    </location>
</feature>
<dbReference type="GO" id="GO:0008270">
    <property type="term" value="F:zinc ion binding"/>
    <property type="evidence" value="ECO:0007669"/>
    <property type="project" value="UniProtKB-KW"/>
</dbReference>
<sequence>MAALVARGSQFSSSISVQDKGSRNKRKFRADPPLISCTDCPSSQAECPKYEFLVNQNLNNPLFEKNASCDFCNFNQCQLESTSCPSQIFDSSSAIQGSTMDYGGHLQPPIHGDEHEVVELQDADWNDITEGHLEELVLGNLDTIYRSAIKKIVACGFTEEVATRAVLRYGRCYGPKDTVSNIVDNTLAFLRNEQENDPKDPFFEDLQQLEKYILAEMVCVLREVRPFFSTGDAMWCLLICDMNVDHACAMDGDALDGFGNDGLSENPSGSTSSQSKPETNDLESVGLNNLNPNQSNPGVEDAQASQPTLPVVTGIPNLPSGRISFSSNASSNLGGMKSPRAIEALDTENTNSCCSQAPRKLKSESEDCKRSQSFRDEEKVSSEPTRLETIRRTHINSLKVLRQKSSALVERSNRTNGPRLSLKKGKASISSEGRTFSSSDSISERKSTTSRDTSFRPNNSITLETNSTKVEGASCFPLDKTDLSLSVLSKNRETCELNCHTSKNNDSDSNYYYPNIGPDQMLRNPNDKKDELIIKMVQRVRELQGQLQEWTEWAQQKVMQAARRLSKDKAELKSLRQEKEEAARLKRDKQTLEENTMKKLSEMENALCKAGGQVERANAAVRRLEVENKELRQEMESAKLRAAESAASCQEVSRREQRTLKKFQTWERQKALFQEELATEKKKLSLLQQQLVQAKEFQAQLEGRWKQEEKAKEEALMRVKCEREELERLEAIAKTKEDQIRSKAESDFQSYRDDIQRLEREIAELRLQTDSSKIAALRWGIDRSFSSKWTESCGTQVSKEASSHILTEIANYNVSPIGDIQQERECVMCLTEEMSVVFLPCAHQVVCTKCNELHEKQGMKDCPSCRTPILRRLCVRSADS</sequence>
<keyword evidence="1" id="KW-0863">Zinc-finger</keyword>
<dbReference type="Gene3D" id="3.30.40.10">
    <property type="entry name" value="Zinc/RING finger domain, C3HC4 (zinc finger)"/>
    <property type="match status" value="1"/>
</dbReference>
<dbReference type="InterPro" id="IPR001841">
    <property type="entry name" value="Znf_RING"/>
</dbReference>
<dbReference type="CDD" id="cd23128">
    <property type="entry name" value="RING-HC_MIP1-like"/>
    <property type="match status" value="1"/>
</dbReference>
<gene>
    <name evidence="5" type="ORF">AMTR_s00025p00146220</name>
</gene>
<accession>W1PWC6</accession>
<feature type="domain" description="RING-type" evidence="4">
    <location>
        <begin position="826"/>
        <end position="866"/>
    </location>
</feature>
<feature type="compositionally biased region" description="Polar residues" evidence="3">
    <location>
        <begin position="450"/>
        <end position="464"/>
    </location>
</feature>
<reference evidence="6" key="1">
    <citation type="journal article" date="2013" name="Science">
        <title>The Amborella genome and the evolution of flowering plants.</title>
        <authorList>
            <consortium name="Amborella Genome Project"/>
        </authorList>
    </citation>
    <scope>NUCLEOTIDE SEQUENCE [LARGE SCALE GENOMIC DNA]</scope>
</reference>
<keyword evidence="2" id="KW-0175">Coiled coil</keyword>
<dbReference type="KEGG" id="atr:18440666"/>
<evidence type="ECO:0000256" key="3">
    <source>
        <dbReference type="SAM" id="MobiDB-lite"/>
    </source>
</evidence>
<feature type="compositionally biased region" description="Polar residues" evidence="3">
    <location>
        <begin position="428"/>
        <end position="441"/>
    </location>
</feature>
<keyword evidence="6" id="KW-1185">Reference proteome</keyword>
<dbReference type="EMBL" id="KI392614">
    <property type="protein sequence ID" value="ERN12448.1"/>
    <property type="molecule type" value="Genomic_DNA"/>
</dbReference>
<feature type="compositionally biased region" description="Polar residues" evidence="3">
    <location>
        <begin position="286"/>
        <end position="308"/>
    </location>
</feature>
<feature type="compositionally biased region" description="Basic and acidic residues" evidence="3">
    <location>
        <begin position="361"/>
        <end position="384"/>
    </location>
</feature>
<feature type="compositionally biased region" description="Polar residues" evidence="3">
    <location>
        <begin position="263"/>
        <end position="277"/>
    </location>
</feature>
<organism evidence="5 6">
    <name type="scientific">Amborella trichopoda</name>
    <dbReference type="NCBI Taxonomy" id="13333"/>
    <lineage>
        <taxon>Eukaryota</taxon>
        <taxon>Viridiplantae</taxon>
        <taxon>Streptophyta</taxon>
        <taxon>Embryophyta</taxon>
        <taxon>Tracheophyta</taxon>
        <taxon>Spermatophyta</taxon>
        <taxon>Magnoliopsida</taxon>
        <taxon>Amborellales</taxon>
        <taxon>Amborellaceae</taxon>
        <taxon>Amborella</taxon>
    </lineage>
</organism>
<keyword evidence="1" id="KW-0479">Metal-binding</keyword>
<feature type="coiled-coil region" evidence="2">
    <location>
        <begin position="558"/>
        <end position="775"/>
    </location>
</feature>
<evidence type="ECO:0000313" key="6">
    <source>
        <dbReference type="Proteomes" id="UP000017836"/>
    </source>
</evidence>
<dbReference type="Proteomes" id="UP000017836">
    <property type="component" value="Unassembled WGS sequence"/>
</dbReference>
<dbReference type="PANTHER" id="PTHR46405">
    <property type="entry name" value="OS05G0141500 PROTEIN"/>
    <property type="match status" value="1"/>
</dbReference>
<feature type="region of interest" description="Disordered" evidence="3">
    <location>
        <begin position="406"/>
        <end position="464"/>
    </location>
</feature>
<dbReference type="InterPro" id="IPR046934">
    <property type="entry name" value="PIR2-like"/>
</dbReference>
<protein>
    <recommendedName>
        <fullName evidence="4">RING-type domain-containing protein</fullName>
    </recommendedName>
</protein>
<name>W1PWC6_AMBTC</name>
<dbReference type="STRING" id="13333.W1PWC6"/>
<dbReference type="SUPFAM" id="SSF57850">
    <property type="entry name" value="RING/U-box"/>
    <property type="match status" value="1"/>
</dbReference>
<dbReference type="Pfam" id="PF13920">
    <property type="entry name" value="zf-C3HC4_3"/>
    <property type="match status" value="1"/>
</dbReference>
<dbReference type="PANTHER" id="PTHR46405:SF2">
    <property type="entry name" value="OS05G0141500 PROTEIN"/>
    <property type="match status" value="1"/>
</dbReference>
<proteinExistence type="predicted"/>
<dbReference type="InterPro" id="IPR013083">
    <property type="entry name" value="Znf_RING/FYVE/PHD"/>
</dbReference>
<keyword evidence="1" id="KW-0862">Zinc</keyword>
<dbReference type="Gramene" id="ERN12448">
    <property type="protein sequence ID" value="ERN12448"/>
    <property type="gene ID" value="AMTR_s00025p00146220"/>
</dbReference>
<evidence type="ECO:0000256" key="2">
    <source>
        <dbReference type="SAM" id="Coils"/>
    </source>
</evidence>
<dbReference type="OrthoDB" id="774873at2759"/>
<evidence type="ECO:0000313" key="5">
    <source>
        <dbReference type="EMBL" id="ERN12448.1"/>
    </source>
</evidence>
<feature type="region of interest" description="Disordered" evidence="3">
    <location>
        <begin position="259"/>
        <end position="317"/>
    </location>
</feature>
<dbReference type="PROSITE" id="PS50089">
    <property type="entry name" value="ZF_RING_2"/>
    <property type="match status" value="1"/>
</dbReference>
<dbReference type="Pfam" id="PF20235">
    <property type="entry name" value="PIR2-like_helical"/>
    <property type="match status" value="1"/>
</dbReference>
<dbReference type="AlphaFoldDB" id="W1PWC6"/>
<evidence type="ECO:0000259" key="4">
    <source>
        <dbReference type="PROSITE" id="PS50089"/>
    </source>
</evidence>
<dbReference type="HOGENOM" id="CLU_012143_0_1_1"/>
<dbReference type="eggNOG" id="ENOG502QWJB">
    <property type="taxonomic scope" value="Eukaryota"/>
</dbReference>